<keyword evidence="1" id="KW-0548">Nucleotidyltransferase</keyword>
<dbReference type="PANTHER" id="PTHR11669">
    <property type="entry name" value="REPLICATION FACTOR C / DNA POLYMERASE III GAMMA-TAU SUBUNIT"/>
    <property type="match status" value="1"/>
</dbReference>
<keyword evidence="1" id="KW-0808">Transferase</keyword>
<keyword evidence="2" id="KW-1185">Reference proteome</keyword>
<comment type="caution">
    <text evidence="1">The sequence shown here is derived from an EMBL/GenBank/DDBJ whole genome shotgun (WGS) entry which is preliminary data.</text>
</comment>
<protein>
    <submittedName>
        <fullName evidence="1">DNA polymerase III subunit delta</fullName>
        <ecNumber evidence="1">2.7.7.7</ecNumber>
    </submittedName>
</protein>
<evidence type="ECO:0000313" key="1">
    <source>
        <dbReference type="EMBL" id="MCS5725503.1"/>
    </source>
</evidence>
<dbReference type="Proteomes" id="UP001165587">
    <property type="component" value="Unassembled WGS sequence"/>
</dbReference>
<dbReference type="AlphaFoldDB" id="A0AA41XFG7"/>
<dbReference type="SUPFAM" id="SSF52540">
    <property type="entry name" value="P-loop containing nucleoside triphosphate hydrolases"/>
    <property type="match status" value="1"/>
</dbReference>
<dbReference type="PANTHER" id="PTHR11669:SF8">
    <property type="entry name" value="DNA POLYMERASE III SUBUNIT DELTA"/>
    <property type="match status" value="1"/>
</dbReference>
<dbReference type="GO" id="GO:0003887">
    <property type="term" value="F:DNA-directed DNA polymerase activity"/>
    <property type="evidence" value="ECO:0007669"/>
    <property type="project" value="UniProtKB-EC"/>
</dbReference>
<dbReference type="Pfam" id="PF13177">
    <property type="entry name" value="DNA_pol3_delta2"/>
    <property type="match status" value="1"/>
</dbReference>
<dbReference type="EC" id="2.7.7.7" evidence="1"/>
<dbReference type="EMBL" id="JANLCK010000003">
    <property type="protein sequence ID" value="MCS5725503.1"/>
    <property type="molecule type" value="Genomic_DNA"/>
</dbReference>
<dbReference type="Gene3D" id="3.40.50.300">
    <property type="entry name" value="P-loop containing nucleotide triphosphate hydrolases"/>
    <property type="match status" value="1"/>
</dbReference>
<proteinExistence type="predicted"/>
<dbReference type="InterPro" id="IPR050238">
    <property type="entry name" value="DNA_Rep/Repair_Clamp_Loader"/>
</dbReference>
<sequence>MSVWDDLTGQSAAIEVFRAAAESSTRKAAGGVVHDTPDSMTHSWLVTGPPGSGRSNLAYAFASALLCRNGGCGECSDCRQVAARSHPDLAVLATERVIISIEEVRRLVSASQFSPSVARYRVVVIEDADRMQERTSNVLLKALEEPPERTVWILCAPSEADLLPTIRSRVRSVRLRVPSTQDVAALLVKRDGVEPELAERAARESQSHIGMAHRLATNDEARARRAETLDLALDVRSVGDAVRGAARLLEIAGADAQAITEERDAQERAAALRSLGVEPGQAVPQALRGQIKTLEEDQKRRATRSLRDGLDRILTDLLSLFRDILLVQLGAVSDTGGTSGGTPAAPGAPVVDLELVNEAIRSRVLEAAAGNDSSSTLAAMDAIAAARRRIAANVAPALSLEAMLVTLADSSRHAHRTG</sequence>
<organism evidence="1 2">
    <name type="scientific">Herbiconiux oxytropis</name>
    <dbReference type="NCBI Taxonomy" id="2970915"/>
    <lineage>
        <taxon>Bacteria</taxon>
        <taxon>Bacillati</taxon>
        <taxon>Actinomycetota</taxon>
        <taxon>Actinomycetes</taxon>
        <taxon>Micrococcales</taxon>
        <taxon>Microbacteriaceae</taxon>
        <taxon>Herbiconiux</taxon>
    </lineage>
</organism>
<dbReference type="NCBIfam" id="NF005926">
    <property type="entry name" value="PRK07940.1"/>
    <property type="match status" value="1"/>
</dbReference>
<dbReference type="RefSeq" id="WP_259526013.1">
    <property type="nucleotide sequence ID" value="NZ_JANLCK010000003.1"/>
</dbReference>
<evidence type="ECO:0000313" key="2">
    <source>
        <dbReference type="Proteomes" id="UP001165587"/>
    </source>
</evidence>
<reference evidence="1" key="1">
    <citation type="submission" date="2022-08" db="EMBL/GenBank/DDBJ databases">
        <authorList>
            <person name="Deng Y."/>
            <person name="Han X.-F."/>
            <person name="Zhang Y.-Q."/>
        </authorList>
    </citation>
    <scope>NUCLEOTIDE SEQUENCE</scope>
    <source>
        <strain evidence="1">CPCC 203407</strain>
    </source>
</reference>
<accession>A0AA41XFG7</accession>
<dbReference type="InterPro" id="IPR027417">
    <property type="entry name" value="P-loop_NTPase"/>
</dbReference>
<name>A0AA41XFG7_9MICO</name>
<dbReference type="GO" id="GO:0006261">
    <property type="term" value="P:DNA-templated DNA replication"/>
    <property type="evidence" value="ECO:0007669"/>
    <property type="project" value="TreeGrafter"/>
</dbReference>
<gene>
    <name evidence="1" type="ORF">N1028_06300</name>
</gene>